<evidence type="ECO:0000313" key="10">
    <source>
        <dbReference type="Proteomes" id="UP001194696"/>
    </source>
</evidence>
<keyword evidence="3" id="KW-1133">Transmembrane helix</keyword>
<dbReference type="InterPro" id="IPR036249">
    <property type="entry name" value="Thioredoxin-like_sf"/>
</dbReference>
<feature type="region of interest" description="Disordered" evidence="6">
    <location>
        <begin position="545"/>
        <end position="565"/>
    </location>
</feature>
<keyword evidence="10" id="KW-1185">Reference proteome</keyword>
<keyword evidence="2" id="KW-0812">Transmembrane</keyword>
<dbReference type="InterPro" id="IPR017937">
    <property type="entry name" value="Thioredoxin_CS"/>
</dbReference>
<dbReference type="Proteomes" id="UP001194696">
    <property type="component" value="Unassembled WGS sequence"/>
</dbReference>
<feature type="domain" description="Thioredoxin" evidence="8">
    <location>
        <begin position="154"/>
        <end position="361"/>
    </location>
</feature>
<dbReference type="PANTHER" id="PTHR46426:SF1">
    <property type="entry name" value="PROTEIN DISULFIDE-ISOMERASE TMX3"/>
    <property type="match status" value="1"/>
</dbReference>
<gene>
    <name evidence="9" type="ORF">BGZ96_009716</name>
</gene>
<evidence type="ECO:0000256" key="3">
    <source>
        <dbReference type="ARBA" id="ARBA00022989"/>
    </source>
</evidence>
<proteinExistence type="predicted"/>
<name>A0ABQ7KCM5_9FUNG</name>
<dbReference type="Gene3D" id="3.40.30.10">
    <property type="entry name" value="Glutaredoxin"/>
    <property type="match status" value="3"/>
</dbReference>
<dbReference type="Pfam" id="PF13848">
    <property type="entry name" value="Thioredoxin_6"/>
    <property type="match status" value="1"/>
</dbReference>
<feature type="signal peptide" evidence="7">
    <location>
        <begin position="1"/>
        <end position="18"/>
    </location>
</feature>
<comment type="subcellular location">
    <subcellularLocation>
        <location evidence="1">Endoplasmic reticulum membrane</location>
        <topology evidence="1">Single-pass membrane protein</topology>
    </subcellularLocation>
</comment>
<comment type="caution">
    <text evidence="9">The sequence shown here is derived from an EMBL/GenBank/DDBJ whole genome shotgun (WGS) entry which is preliminary data.</text>
</comment>
<dbReference type="PANTHER" id="PTHR46426">
    <property type="entry name" value="PROTEIN DISULFIDE-ISOMERASE TMX3"/>
    <property type="match status" value="1"/>
</dbReference>
<feature type="domain" description="Thioredoxin" evidence="8">
    <location>
        <begin position="10"/>
        <end position="135"/>
    </location>
</feature>
<organism evidence="9 10">
    <name type="scientific">Linnemannia gamsii</name>
    <dbReference type="NCBI Taxonomy" id="64522"/>
    <lineage>
        <taxon>Eukaryota</taxon>
        <taxon>Fungi</taxon>
        <taxon>Fungi incertae sedis</taxon>
        <taxon>Mucoromycota</taxon>
        <taxon>Mortierellomycotina</taxon>
        <taxon>Mortierellomycetes</taxon>
        <taxon>Mortierellales</taxon>
        <taxon>Mortierellaceae</taxon>
        <taxon>Linnemannia</taxon>
    </lineage>
</organism>
<feature type="chain" id="PRO_5046732891" description="Thioredoxin domain-containing protein" evidence="7">
    <location>
        <begin position="19"/>
        <end position="565"/>
    </location>
</feature>
<evidence type="ECO:0000256" key="5">
    <source>
        <dbReference type="ARBA" id="ARBA00045246"/>
    </source>
</evidence>
<evidence type="ECO:0000313" key="9">
    <source>
        <dbReference type="EMBL" id="KAG0296317.1"/>
    </source>
</evidence>
<reference evidence="9 10" key="1">
    <citation type="journal article" date="2020" name="Fungal Divers.">
        <title>Resolving the Mortierellaceae phylogeny through synthesis of multi-gene phylogenetics and phylogenomics.</title>
        <authorList>
            <person name="Vandepol N."/>
            <person name="Liber J."/>
            <person name="Desiro A."/>
            <person name="Na H."/>
            <person name="Kennedy M."/>
            <person name="Barry K."/>
            <person name="Grigoriev I.V."/>
            <person name="Miller A.N."/>
            <person name="O'Donnell K."/>
            <person name="Stajich J.E."/>
            <person name="Bonito G."/>
        </authorList>
    </citation>
    <scope>NUCLEOTIDE SEQUENCE [LARGE SCALE GENOMIC DNA]</scope>
    <source>
        <strain evidence="9 10">AD045</strain>
    </source>
</reference>
<accession>A0ABQ7KCM5</accession>
<evidence type="ECO:0000256" key="4">
    <source>
        <dbReference type="ARBA" id="ARBA00023136"/>
    </source>
</evidence>
<dbReference type="Pfam" id="PF00085">
    <property type="entry name" value="Thioredoxin"/>
    <property type="match status" value="2"/>
</dbReference>
<dbReference type="PROSITE" id="PS51352">
    <property type="entry name" value="THIOREDOXIN_2"/>
    <property type="match status" value="2"/>
</dbReference>
<keyword evidence="7" id="KW-0732">Signal</keyword>
<dbReference type="CDD" id="cd02961">
    <property type="entry name" value="PDI_a_family"/>
    <property type="match status" value="1"/>
</dbReference>
<dbReference type="PROSITE" id="PS51257">
    <property type="entry name" value="PROKAR_LIPOPROTEIN"/>
    <property type="match status" value="1"/>
</dbReference>
<dbReference type="EMBL" id="JAAAIM010000060">
    <property type="protein sequence ID" value="KAG0296317.1"/>
    <property type="molecule type" value="Genomic_DNA"/>
</dbReference>
<evidence type="ECO:0000256" key="2">
    <source>
        <dbReference type="ARBA" id="ARBA00022692"/>
    </source>
</evidence>
<evidence type="ECO:0000259" key="8">
    <source>
        <dbReference type="PROSITE" id="PS51352"/>
    </source>
</evidence>
<evidence type="ECO:0000256" key="1">
    <source>
        <dbReference type="ARBA" id="ARBA00004389"/>
    </source>
</evidence>
<evidence type="ECO:0000256" key="6">
    <source>
        <dbReference type="SAM" id="MobiDB-lite"/>
    </source>
</evidence>
<dbReference type="InterPro" id="IPR013766">
    <property type="entry name" value="Thioredoxin_domain"/>
</dbReference>
<protein>
    <recommendedName>
        <fullName evidence="8">Thioredoxin domain-containing protein</fullName>
    </recommendedName>
</protein>
<dbReference type="InterPro" id="IPR052250">
    <property type="entry name" value="PDI_TMX3"/>
</dbReference>
<comment type="function">
    <text evidence="5">Probable disulfide isomerase, which participates in the folding of proteins containing disulfide bonds. May act as a dithiol oxidase. Acts as a regulator of endoplasmic reticulum-mitochondria contact sites via its ability to regulate redox signals.</text>
</comment>
<keyword evidence="4" id="KW-0472">Membrane</keyword>
<sequence>MFVRGILSAALAIAACSSFHTTEASAASKSLTYADFDAAIASGATFVKYYSPDCVHSQKLESTWEKVAVEHKDWERTVGFKFAEVNCVTQADLCEDNEVVSYPTMKLYHRGEQVAKYSKSRSYNALDDFVSAMASEYIEVGKDVKLEELPEIRVNALGKVINLNAETYASRTPFGPWLIEYYAPWCGHCQALAPVWDELAEHLKDKVNVAKVDCTVNQEICYRQKVRGYPTIKLHQFGESTEYDGFRSGPAFADFALGAIVPSIKPVTLEALNDIKGVKDVTYIYTHDDNTSAEINVLIDRQSQIFYRQIGLFGSNDPTVAKSLGVSSPSLTVLKDNRQITYEGSLTDVDAVKAWIKEVQEPMVLSLDGSNVGSYLQSKGWIALGLFDPSSPDTVAARKEMIETAYAYYKANAESNAQHDVLGNSLNFAILDAKEWQSYVRGAFSLEITDLPAVFIVNGVQEVYYAHGFDGRRVPVAKDALLAYIADVEAGLLTPKSQVGIVQKTFREIQSRTRPFARFYQQHPTIAVAIAAAMVLAMMRRLAPKEDPKAEKEDEKKEGKEVKQD</sequence>
<dbReference type="SUPFAM" id="SSF52833">
    <property type="entry name" value="Thioredoxin-like"/>
    <property type="match status" value="3"/>
</dbReference>
<dbReference type="PROSITE" id="PS00194">
    <property type="entry name" value="THIOREDOXIN_1"/>
    <property type="match status" value="1"/>
</dbReference>
<evidence type="ECO:0000256" key="7">
    <source>
        <dbReference type="SAM" id="SignalP"/>
    </source>
</evidence>